<dbReference type="STRING" id="54915.ADS79_28425"/>
<evidence type="ECO:0000313" key="8">
    <source>
        <dbReference type="Proteomes" id="UP000319578"/>
    </source>
</evidence>
<dbReference type="GO" id="GO:0003677">
    <property type="term" value="F:DNA binding"/>
    <property type="evidence" value="ECO:0007669"/>
    <property type="project" value="UniProtKB-KW"/>
</dbReference>
<reference evidence="5 8" key="3">
    <citation type="submission" date="2019-06" db="EMBL/GenBank/DDBJ databases">
        <title>Whole genome shotgun sequence of Brevibacillus reuszeri NBRC 15719.</title>
        <authorList>
            <person name="Hosoyama A."/>
            <person name="Uohara A."/>
            <person name="Ohji S."/>
            <person name="Ichikawa N."/>
        </authorList>
    </citation>
    <scope>NUCLEOTIDE SEQUENCE [LARGE SCALE GENOMIC DNA]</scope>
    <source>
        <strain evidence="5 8">NBRC 15719</strain>
    </source>
</reference>
<dbReference type="PANTHER" id="PTHR44688">
    <property type="entry name" value="DNA-BINDING TRANSCRIPTIONAL ACTIVATOR DEVR_DOSR"/>
    <property type="match status" value="1"/>
</dbReference>
<dbReference type="Proteomes" id="UP000036834">
    <property type="component" value="Unassembled WGS sequence"/>
</dbReference>
<dbReference type="PATRIC" id="fig|54915.3.peg.4891"/>
<keyword evidence="8" id="KW-1185">Reference proteome</keyword>
<dbReference type="PRINTS" id="PR00038">
    <property type="entry name" value="HTHLUXR"/>
</dbReference>
<reference evidence="6" key="2">
    <citation type="submission" date="2015-07" db="EMBL/GenBank/DDBJ databases">
        <title>MeaNS - Measles Nucleotide Surveillance Program.</title>
        <authorList>
            <person name="Tran T."/>
            <person name="Druce J."/>
        </authorList>
    </citation>
    <scope>NUCLEOTIDE SEQUENCE</scope>
    <source>
        <strain evidence="6">DSM 9887</strain>
    </source>
</reference>
<dbReference type="CDD" id="cd06170">
    <property type="entry name" value="LuxR_C_like"/>
    <property type="match status" value="1"/>
</dbReference>
<dbReference type="OrthoDB" id="2612750at2"/>
<keyword evidence="1" id="KW-0805">Transcription regulation</keyword>
<organism evidence="6 7">
    <name type="scientific">Brevibacillus reuszeri</name>
    <dbReference type="NCBI Taxonomy" id="54915"/>
    <lineage>
        <taxon>Bacteria</taxon>
        <taxon>Bacillati</taxon>
        <taxon>Bacillota</taxon>
        <taxon>Bacilli</taxon>
        <taxon>Bacillales</taxon>
        <taxon>Paenibacillaceae</taxon>
        <taxon>Brevibacillus</taxon>
    </lineage>
</organism>
<dbReference type="SMART" id="SM00421">
    <property type="entry name" value="HTH_LUXR"/>
    <property type="match status" value="1"/>
</dbReference>
<dbReference type="SUPFAM" id="SSF55781">
    <property type="entry name" value="GAF domain-like"/>
    <property type="match status" value="1"/>
</dbReference>
<dbReference type="AlphaFoldDB" id="A0A0K9YM98"/>
<dbReference type="InterPro" id="IPR036388">
    <property type="entry name" value="WH-like_DNA-bd_sf"/>
</dbReference>
<evidence type="ECO:0000256" key="2">
    <source>
        <dbReference type="ARBA" id="ARBA00023125"/>
    </source>
</evidence>
<comment type="caution">
    <text evidence="6">The sequence shown here is derived from an EMBL/GenBank/DDBJ whole genome shotgun (WGS) entry which is preliminary data.</text>
</comment>
<gene>
    <name evidence="6" type="ORF">ADS79_28425</name>
    <name evidence="5" type="ORF">BRE01_25900</name>
</gene>
<dbReference type="Proteomes" id="UP000319578">
    <property type="component" value="Unassembled WGS sequence"/>
</dbReference>
<dbReference type="Pfam" id="PF00196">
    <property type="entry name" value="GerE"/>
    <property type="match status" value="1"/>
</dbReference>
<evidence type="ECO:0000256" key="3">
    <source>
        <dbReference type="ARBA" id="ARBA00023163"/>
    </source>
</evidence>
<keyword evidence="2" id="KW-0238">DNA-binding</keyword>
<keyword evidence="3" id="KW-0804">Transcription</keyword>
<evidence type="ECO:0000313" key="6">
    <source>
        <dbReference type="EMBL" id="KNB69772.1"/>
    </source>
</evidence>
<dbReference type="PROSITE" id="PS00622">
    <property type="entry name" value="HTH_LUXR_1"/>
    <property type="match status" value="1"/>
</dbReference>
<name>A0A0K9YM98_9BACL</name>
<dbReference type="InterPro" id="IPR029016">
    <property type="entry name" value="GAF-like_dom_sf"/>
</dbReference>
<proteinExistence type="predicted"/>
<evidence type="ECO:0000256" key="1">
    <source>
        <dbReference type="ARBA" id="ARBA00023015"/>
    </source>
</evidence>
<dbReference type="Pfam" id="PF01590">
    <property type="entry name" value="GAF"/>
    <property type="match status" value="1"/>
</dbReference>
<dbReference type="RefSeq" id="WP_049741806.1">
    <property type="nucleotide sequence ID" value="NZ_BJON01000009.1"/>
</dbReference>
<evidence type="ECO:0000313" key="7">
    <source>
        <dbReference type="Proteomes" id="UP000036834"/>
    </source>
</evidence>
<dbReference type="EMBL" id="LGIQ01000011">
    <property type="protein sequence ID" value="KNB69772.1"/>
    <property type="molecule type" value="Genomic_DNA"/>
</dbReference>
<evidence type="ECO:0000313" key="5">
    <source>
        <dbReference type="EMBL" id="GED68888.1"/>
    </source>
</evidence>
<dbReference type="Gene3D" id="3.30.450.40">
    <property type="match status" value="1"/>
</dbReference>
<dbReference type="InterPro" id="IPR003018">
    <property type="entry name" value="GAF"/>
</dbReference>
<dbReference type="InterPro" id="IPR000792">
    <property type="entry name" value="Tscrpt_reg_LuxR_C"/>
</dbReference>
<evidence type="ECO:0000259" key="4">
    <source>
        <dbReference type="PROSITE" id="PS50043"/>
    </source>
</evidence>
<accession>A0A0K9YM98</accession>
<dbReference type="InterPro" id="IPR016032">
    <property type="entry name" value="Sig_transdc_resp-reg_C-effctor"/>
</dbReference>
<dbReference type="GO" id="GO:0045892">
    <property type="term" value="P:negative regulation of DNA-templated transcription"/>
    <property type="evidence" value="ECO:0007669"/>
    <property type="project" value="UniProtKB-ARBA"/>
</dbReference>
<dbReference type="Gene3D" id="1.10.10.10">
    <property type="entry name" value="Winged helix-like DNA-binding domain superfamily/Winged helix DNA-binding domain"/>
    <property type="match status" value="1"/>
</dbReference>
<dbReference type="PANTHER" id="PTHR44688:SF16">
    <property type="entry name" value="DNA-BINDING TRANSCRIPTIONAL ACTIVATOR DEVR_DOSR"/>
    <property type="match status" value="1"/>
</dbReference>
<dbReference type="PROSITE" id="PS50043">
    <property type="entry name" value="HTH_LUXR_2"/>
    <property type="match status" value="1"/>
</dbReference>
<sequence length="247" mass="29276">MKSLSNRDYQKVLAFMDDMAGPAQNFRHQALAAFEKRFGFHQANFWICNERNDLIRPEMRNISHHAMDRYLDTCYQYDILMPNKIGHRLRNQHVLRIQDVLSPQEYEQSDYYDEFMSRHGYYHQMVAYLMDNGRLLGCIAFMRSEKENPFQPNDMACLELLTRFLSRSMGNEEFPEAFVSMSQEERELTSKEREVLALVQKGYGNEVIARQLFVSINTVKKHLQSIYRKFDVTNRTSLCYKIHAGQK</sequence>
<feature type="domain" description="HTH luxR-type" evidence="4">
    <location>
        <begin position="181"/>
        <end position="246"/>
    </location>
</feature>
<dbReference type="SUPFAM" id="SSF46894">
    <property type="entry name" value="C-terminal effector domain of the bipartite response regulators"/>
    <property type="match status" value="1"/>
</dbReference>
<dbReference type="EMBL" id="BJON01000009">
    <property type="protein sequence ID" value="GED68888.1"/>
    <property type="molecule type" value="Genomic_DNA"/>
</dbReference>
<protein>
    <recommendedName>
        <fullName evidence="4">HTH luxR-type domain-containing protein</fullName>
    </recommendedName>
</protein>
<reference evidence="7" key="1">
    <citation type="submission" date="2015-07" db="EMBL/GenBank/DDBJ databases">
        <title>Genome sequencing project for genomic taxonomy and phylogenomics of Bacillus-like bacteria.</title>
        <authorList>
            <person name="Liu B."/>
            <person name="Wang J."/>
            <person name="Zhu Y."/>
            <person name="Liu G."/>
            <person name="Chen Q."/>
            <person name="Chen Z."/>
            <person name="Lan J."/>
            <person name="Che J."/>
            <person name="Ge C."/>
            <person name="Shi H."/>
            <person name="Pan Z."/>
            <person name="Liu X."/>
        </authorList>
    </citation>
    <scope>NUCLEOTIDE SEQUENCE [LARGE SCALE GENOMIC DNA]</scope>
    <source>
        <strain evidence="7">DSM 9887</strain>
    </source>
</reference>